<feature type="transmembrane region" description="Helical" evidence="6">
    <location>
        <begin position="337"/>
        <end position="356"/>
    </location>
</feature>
<keyword evidence="3 6" id="KW-1133">Transmembrane helix</keyword>
<feature type="transmembrane region" description="Helical" evidence="6">
    <location>
        <begin position="16"/>
        <end position="40"/>
    </location>
</feature>
<feature type="transmembrane region" description="Helical" evidence="6">
    <location>
        <begin position="217"/>
        <end position="239"/>
    </location>
</feature>
<dbReference type="PANTHER" id="PTHR23542:SF1">
    <property type="entry name" value="MAJOR FACILITATOR SUPERFAMILY (MFS) PROFILE DOMAIN-CONTAINING PROTEIN"/>
    <property type="match status" value="1"/>
</dbReference>
<keyword evidence="9" id="KW-1185">Reference proteome</keyword>
<accession>A0A9W4DW78</accession>
<comment type="caution">
    <text evidence="8">The sequence shown here is derived from an EMBL/GenBank/DDBJ whole genome shotgun (WGS) entry which is preliminary data.</text>
</comment>
<dbReference type="SUPFAM" id="SSF103473">
    <property type="entry name" value="MFS general substrate transporter"/>
    <property type="match status" value="1"/>
</dbReference>
<name>A0A9W4DW78_9ACTN</name>
<feature type="transmembrane region" description="Helical" evidence="6">
    <location>
        <begin position="175"/>
        <end position="191"/>
    </location>
</feature>
<evidence type="ECO:0000256" key="1">
    <source>
        <dbReference type="ARBA" id="ARBA00004651"/>
    </source>
</evidence>
<dbReference type="Proteomes" id="UP001152519">
    <property type="component" value="Unassembled WGS sequence"/>
</dbReference>
<dbReference type="EMBL" id="CAJSLV010000088">
    <property type="protein sequence ID" value="CAG6397522.1"/>
    <property type="molecule type" value="Genomic_DNA"/>
</dbReference>
<protein>
    <submittedName>
        <fullName evidence="8">Predicted arabinose efflux permease, MFS family</fullName>
    </submittedName>
</protein>
<evidence type="ECO:0000259" key="7">
    <source>
        <dbReference type="PROSITE" id="PS50850"/>
    </source>
</evidence>
<dbReference type="GO" id="GO:0005886">
    <property type="term" value="C:plasma membrane"/>
    <property type="evidence" value="ECO:0007669"/>
    <property type="project" value="UniProtKB-SubCell"/>
</dbReference>
<evidence type="ECO:0000313" key="9">
    <source>
        <dbReference type="Proteomes" id="UP001152519"/>
    </source>
</evidence>
<evidence type="ECO:0000256" key="5">
    <source>
        <dbReference type="SAM" id="MobiDB-lite"/>
    </source>
</evidence>
<keyword evidence="4 6" id="KW-0472">Membrane</keyword>
<dbReference type="Pfam" id="PF07690">
    <property type="entry name" value="MFS_1"/>
    <property type="match status" value="1"/>
</dbReference>
<dbReference type="PROSITE" id="PS50850">
    <property type="entry name" value="MFS"/>
    <property type="match status" value="1"/>
</dbReference>
<dbReference type="AlphaFoldDB" id="A0A9W4DW78"/>
<dbReference type="InterPro" id="IPR020846">
    <property type="entry name" value="MFS_dom"/>
</dbReference>
<feature type="transmembrane region" description="Helical" evidence="6">
    <location>
        <begin position="279"/>
        <end position="296"/>
    </location>
</feature>
<proteinExistence type="predicted"/>
<comment type="subcellular location">
    <subcellularLocation>
        <location evidence="1">Cell membrane</location>
        <topology evidence="1">Multi-pass membrane protein</topology>
    </subcellularLocation>
</comment>
<feature type="region of interest" description="Disordered" evidence="5">
    <location>
        <begin position="393"/>
        <end position="423"/>
    </location>
</feature>
<feature type="domain" description="Major facilitator superfamily (MFS) profile" evidence="7">
    <location>
        <begin position="214"/>
        <end position="423"/>
    </location>
</feature>
<dbReference type="GO" id="GO:0022857">
    <property type="term" value="F:transmembrane transporter activity"/>
    <property type="evidence" value="ECO:0007669"/>
    <property type="project" value="InterPro"/>
</dbReference>
<keyword evidence="2 6" id="KW-0812">Transmembrane</keyword>
<feature type="transmembrane region" description="Helical" evidence="6">
    <location>
        <begin position="302"/>
        <end position="325"/>
    </location>
</feature>
<evidence type="ECO:0000256" key="3">
    <source>
        <dbReference type="ARBA" id="ARBA00022989"/>
    </source>
</evidence>
<dbReference type="Gene3D" id="1.20.1250.20">
    <property type="entry name" value="MFS general substrate transporter like domains"/>
    <property type="match status" value="2"/>
</dbReference>
<evidence type="ECO:0000256" key="4">
    <source>
        <dbReference type="ARBA" id="ARBA00023136"/>
    </source>
</evidence>
<dbReference type="PANTHER" id="PTHR23542">
    <property type="match status" value="1"/>
</dbReference>
<evidence type="ECO:0000313" key="8">
    <source>
        <dbReference type="EMBL" id="CAG6397522.1"/>
    </source>
</evidence>
<dbReference type="InterPro" id="IPR011701">
    <property type="entry name" value="MFS"/>
</dbReference>
<sequence>MTSPYRAIFAAPGTRAFSAAGLVGRMPLSMLGIGIVTMISQTTGQYGLAGALSATVALSGAAMGPQVSRLVDRYGQARVLRPTAAVTVLSVLTLLAAVKGGAPRWLLFVCAVGVGTTPSLGAMVRARWSAIHRGAPELLHTAYSFESVVDEIVFILGPILSIGLCTVWFAEAGPLLAAVFLGIGVLLLTAQRRTEPQPHPRADHAGGSALRAPGMPVLFGVFVGTGMVFGAVDVITLAFADERGHKPAASLVLATYALGSCLAGLAFGLIRPRGSAQGRFLLGVCLMAVSMIPPLLVGNLAFLAMALFFSGLTIAPTMVTTMNLVERLVPRARLTEGITWTSTGLAIGVALGAALAGRVTDAHGASTAFAVPACAALFAATVAGLGYRRLRPAAEREEPRGGHDDRHGTIDAHDAVDGHEGVA</sequence>
<organism evidence="8 9">
    <name type="scientific">Actinacidiphila cocklensis</name>
    <dbReference type="NCBI Taxonomy" id="887465"/>
    <lineage>
        <taxon>Bacteria</taxon>
        <taxon>Bacillati</taxon>
        <taxon>Actinomycetota</taxon>
        <taxon>Actinomycetes</taxon>
        <taxon>Kitasatosporales</taxon>
        <taxon>Streptomycetaceae</taxon>
        <taxon>Actinacidiphila</taxon>
    </lineage>
</organism>
<feature type="transmembrane region" description="Helical" evidence="6">
    <location>
        <begin position="104"/>
        <end position="124"/>
    </location>
</feature>
<dbReference type="InterPro" id="IPR036259">
    <property type="entry name" value="MFS_trans_sf"/>
</dbReference>
<dbReference type="RefSeq" id="WP_251497737.1">
    <property type="nucleotide sequence ID" value="NZ_CAJSLV010000088.1"/>
</dbReference>
<feature type="transmembrane region" description="Helical" evidence="6">
    <location>
        <begin position="251"/>
        <end position="270"/>
    </location>
</feature>
<evidence type="ECO:0000256" key="2">
    <source>
        <dbReference type="ARBA" id="ARBA00022692"/>
    </source>
</evidence>
<gene>
    <name evidence="8" type="ORF">SCOCK_560032</name>
</gene>
<evidence type="ECO:0000256" key="6">
    <source>
        <dbReference type="SAM" id="Phobius"/>
    </source>
</evidence>
<feature type="transmembrane region" description="Helical" evidence="6">
    <location>
        <begin position="79"/>
        <end position="98"/>
    </location>
</feature>
<reference evidence="8" key="1">
    <citation type="submission" date="2021-05" db="EMBL/GenBank/DDBJ databases">
        <authorList>
            <person name="Arsene-Ploetze F."/>
        </authorList>
    </citation>
    <scope>NUCLEOTIDE SEQUENCE</scope>
    <source>
        <strain evidence="8">DSM 42138</strain>
    </source>
</reference>
<feature type="transmembrane region" description="Helical" evidence="6">
    <location>
        <begin position="368"/>
        <end position="387"/>
    </location>
</feature>